<dbReference type="HOGENOM" id="CLU_2405300_0_0_1"/>
<organism evidence="2 3">
    <name type="scientific">Colletotrichum sublineola</name>
    <name type="common">Sorghum anthracnose fungus</name>
    <dbReference type="NCBI Taxonomy" id="1173701"/>
    <lineage>
        <taxon>Eukaryota</taxon>
        <taxon>Fungi</taxon>
        <taxon>Dikarya</taxon>
        <taxon>Ascomycota</taxon>
        <taxon>Pezizomycotina</taxon>
        <taxon>Sordariomycetes</taxon>
        <taxon>Hypocreomycetidae</taxon>
        <taxon>Glomerellales</taxon>
        <taxon>Glomerellaceae</taxon>
        <taxon>Colletotrichum</taxon>
        <taxon>Colletotrichum graminicola species complex</taxon>
    </lineage>
</organism>
<keyword evidence="3" id="KW-1185">Reference proteome</keyword>
<accession>A0A066Y0K0</accession>
<feature type="region of interest" description="Disordered" evidence="1">
    <location>
        <begin position="74"/>
        <end position="93"/>
    </location>
</feature>
<name>A0A066Y0K0_COLSU</name>
<dbReference type="EMBL" id="JMSE01000162">
    <property type="protein sequence ID" value="KDN71576.1"/>
    <property type="molecule type" value="Genomic_DNA"/>
</dbReference>
<feature type="non-terminal residue" evidence="2">
    <location>
        <position position="1"/>
    </location>
</feature>
<gene>
    <name evidence="2" type="ORF">CSUB01_12699</name>
</gene>
<evidence type="ECO:0000313" key="2">
    <source>
        <dbReference type="EMBL" id="KDN71576.1"/>
    </source>
</evidence>
<proteinExistence type="predicted"/>
<feature type="compositionally biased region" description="Polar residues" evidence="1">
    <location>
        <begin position="44"/>
        <end position="57"/>
    </location>
</feature>
<dbReference type="Proteomes" id="UP000027238">
    <property type="component" value="Unassembled WGS sequence"/>
</dbReference>
<feature type="region of interest" description="Disordered" evidence="1">
    <location>
        <begin position="1"/>
        <end position="66"/>
    </location>
</feature>
<protein>
    <submittedName>
        <fullName evidence="2">Uncharacterized protein</fullName>
    </submittedName>
</protein>
<feature type="compositionally biased region" description="Low complexity" evidence="1">
    <location>
        <begin position="16"/>
        <end position="33"/>
    </location>
</feature>
<dbReference type="AlphaFoldDB" id="A0A066Y0K0"/>
<evidence type="ECO:0000256" key="1">
    <source>
        <dbReference type="SAM" id="MobiDB-lite"/>
    </source>
</evidence>
<evidence type="ECO:0000313" key="3">
    <source>
        <dbReference type="Proteomes" id="UP000027238"/>
    </source>
</evidence>
<comment type="caution">
    <text evidence="2">The sequence shown here is derived from an EMBL/GenBank/DDBJ whole genome shotgun (WGS) entry which is preliminary data.</text>
</comment>
<sequence length="93" mass="10384">YPAAKYTNPPPPTPLPAHIFPTQPTQQQQPYVYSGGGYLAGGYSQPTRGSQPSGGYLQQQVQQQQEEIHNLRQLVQDLQSRDRYPPPPPRKAT</sequence>
<reference evidence="3" key="1">
    <citation type="journal article" date="2014" name="Genome Announc.">
        <title>Draft genome sequence of Colletotrichum sublineola, a destructive pathogen of cultivated sorghum.</title>
        <authorList>
            <person name="Baroncelli R."/>
            <person name="Sanz-Martin J.M."/>
            <person name="Rech G.E."/>
            <person name="Sukno S.A."/>
            <person name="Thon M.R."/>
        </authorList>
    </citation>
    <scope>NUCLEOTIDE SEQUENCE [LARGE SCALE GENOMIC DNA]</scope>
    <source>
        <strain evidence="3">TX430BB</strain>
    </source>
</reference>